<dbReference type="PANTHER" id="PTHR10342">
    <property type="entry name" value="ARYLSULFATASE"/>
    <property type="match status" value="1"/>
</dbReference>
<dbReference type="Gene3D" id="3.30.1120.10">
    <property type="match status" value="1"/>
</dbReference>
<proteinExistence type="predicted"/>
<reference evidence="4" key="1">
    <citation type="submission" date="2021-01" db="EMBL/GenBank/DDBJ databases">
        <authorList>
            <person name="Corre E."/>
            <person name="Pelletier E."/>
            <person name="Niang G."/>
            <person name="Scheremetjew M."/>
            <person name="Finn R."/>
            <person name="Kale V."/>
            <person name="Holt S."/>
            <person name="Cochrane G."/>
            <person name="Meng A."/>
            <person name="Brown T."/>
            <person name="Cohen L."/>
        </authorList>
    </citation>
    <scope>NUCLEOTIDE SEQUENCE</scope>
    <source>
        <strain evidence="4">CCMP1381</strain>
    </source>
</reference>
<evidence type="ECO:0000313" key="4">
    <source>
        <dbReference type="EMBL" id="CAD9457924.1"/>
    </source>
</evidence>
<name>A0A7S2DNA7_9STRA</name>
<dbReference type="PANTHER" id="PTHR10342:SF273">
    <property type="entry name" value="RE14504P"/>
    <property type="match status" value="1"/>
</dbReference>
<dbReference type="GO" id="GO:0008484">
    <property type="term" value="F:sulfuric ester hydrolase activity"/>
    <property type="evidence" value="ECO:0007669"/>
    <property type="project" value="InterPro"/>
</dbReference>
<organism evidence="4">
    <name type="scientific">Octactis speculum</name>
    <dbReference type="NCBI Taxonomy" id="3111310"/>
    <lineage>
        <taxon>Eukaryota</taxon>
        <taxon>Sar</taxon>
        <taxon>Stramenopiles</taxon>
        <taxon>Ochrophyta</taxon>
        <taxon>Dictyochophyceae</taxon>
        <taxon>Dictyochales</taxon>
        <taxon>Dictyochaceae</taxon>
        <taxon>Octactis</taxon>
    </lineage>
</organism>
<keyword evidence="3" id="KW-0325">Glycoprotein</keyword>
<keyword evidence="2" id="KW-0106">Calcium</keyword>
<dbReference type="InterPro" id="IPR017850">
    <property type="entry name" value="Alkaline_phosphatase_core_sf"/>
</dbReference>
<gene>
    <name evidence="4" type="ORF">DSPE1174_LOCUS23488</name>
</gene>
<evidence type="ECO:0000256" key="3">
    <source>
        <dbReference type="ARBA" id="ARBA00023180"/>
    </source>
</evidence>
<evidence type="ECO:0000256" key="2">
    <source>
        <dbReference type="ARBA" id="ARBA00022837"/>
    </source>
</evidence>
<protein>
    <submittedName>
        <fullName evidence="4">Uncharacterized protein</fullName>
    </submittedName>
</protein>
<evidence type="ECO:0000256" key="1">
    <source>
        <dbReference type="ARBA" id="ARBA00022723"/>
    </source>
</evidence>
<keyword evidence="1" id="KW-0479">Metal-binding</keyword>
<dbReference type="EMBL" id="HBGS01045445">
    <property type="protein sequence ID" value="CAD9457924.1"/>
    <property type="molecule type" value="Transcribed_RNA"/>
</dbReference>
<accession>A0A7S2DNA7</accession>
<dbReference type="AlphaFoldDB" id="A0A7S2DNA7"/>
<dbReference type="GO" id="GO:0046872">
    <property type="term" value="F:metal ion binding"/>
    <property type="evidence" value="ECO:0007669"/>
    <property type="project" value="UniProtKB-KW"/>
</dbReference>
<dbReference type="InterPro" id="IPR047115">
    <property type="entry name" value="ARSB"/>
</dbReference>
<sequence>MPSLLTAAKRAFLGDPAASHNFAPLNATEPIYLKGDGIDLWDALWTGDETLGRQELLLSAQPLVNGKLPPSDAVSTGTYDQWALRRADGMKLVWGTNYYYEWVDRGNWPPPGGNAGDIDASWSTVDCGESPMYFVGGWARLCNASTPCLYNVTSDPCEQRDLSKYYPTVVQEMRNTLLSYAPNATWDWKVYDGDFCDADANPWNHGGVWTPWKENGE</sequence>
<dbReference type="SUPFAM" id="SSF53649">
    <property type="entry name" value="Alkaline phosphatase-like"/>
    <property type="match status" value="1"/>
</dbReference>